<keyword evidence="5 11" id="KW-0812">Transmembrane</keyword>
<accession>A0ABT5HKT5</accession>
<evidence type="ECO:0000256" key="4">
    <source>
        <dbReference type="ARBA" id="ARBA00022496"/>
    </source>
</evidence>
<evidence type="ECO:0000256" key="12">
    <source>
        <dbReference type="RuleBase" id="RU003357"/>
    </source>
</evidence>
<dbReference type="InterPro" id="IPR012910">
    <property type="entry name" value="Plug_dom"/>
</dbReference>
<organism evidence="16 17">
    <name type="scientific">Asticcacaulis machinosus</name>
    <dbReference type="NCBI Taxonomy" id="2984211"/>
    <lineage>
        <taxon>Bacteria</taxon>
        <taxon>Pseudomonadati</taxon>
        <taxon>Pseudomonadota</taxon>
        <taxon>Alphaproteobacteria</taxon>
        <taxon>Caulobacterales</taxon>
        <taxon>Caulobacteraceae</taxon>
        <taxon>Asticcacaulis</taxon>
    </lineage>
</organism>
<keyword evidence="7" id="KW-0406">Ion transport</keyword>
<feature type="region of interest" description="Disordered" evidence="13">
    <location>
        <begin position="196"/>
        <end position="216"/>
    </location>
</feature>
<keyword evidence="6" id="KW-0408">Iron</keyword>
<dbReference type="InterPro" id="IPR000531">
    <property type="entry name" value="Beta-barrel_TonB"/>
</dbReference>
<dbReference type="InterPro" id="IPR036942">
    <property type="entry name" value="Beta-barrel_TonB_sf"/>
</dbReference>
<dbReference type="Proteomes" id="UP001218579">
    <property type="component" value="Unassembled WGS sequence"/>
</dbReference>
<keyword evidence="3 11" id="KW-1134">Transmembrane beta strand</keyword>
<gene>
    <name evidence="16" type="ORF">PQU98_11945</name>
</gene>
<protein>
    <submittedName>
        <fullName evidence="16">TonB-dependent receptor</fullName>
    </submittedName>
</protein>
<reference evidence="16 17" key="1">
    <citation type="submission" date="2023-01" db="EMBL/GenBank/DDBJ databases">
        <title>Novel species of the genus Asticcacaulis isolated from rivers.</title>
        <authorList>
            <person name="Lu H."/>
        </authorList>
    </citation>
    <scope>NUCLEOTIDE SEQUENCE [LARGE SCALE GENOMIC DNA]</scope>
    <source>
        <strain evidence="16 17">LKC15W</strain>
    </source>
</reference>
<keyword evidence="10 11" id="KW-0998">Cell outer membrane</keyword>
<comment type="similarity">
    <text evidence="11 12">Belongs to the TonB-dependent receptor family.</text>
</comment>
<dbReference type="RefSeq" id="WP_272745167.1">
    <property type="nucleotide sequence ID" value="NZ_JAQQKV010000002.1"/>
</dbReference>
<evidence type="ECO:0000256" key="8">
    <source>
        <dbReference type="ARBA" id="ARBA00023077"/>
    </source>
</evidence>
<keyword evidence="8 12" id="KW-0798">TonB box</keyword>
<dbReference type="Pfam" id="PF07715">
    <property type="entry name" value="Plug"/>
    <property type="match status" value="1"/>
</dbReference>
<evidence type="ECO:0000256" key="6">
    <source>
        <dbReference type="ARBA" id="ARBA00023004"/>
    </source>
</evidence>
<evidence type="ECO:0000256" key="11">
    <source>
        <dbReference type="PROSITE-ProRule" id="PRU01360"/>
    </source>
</evidence>
<dbReference type="PANTHER" id="PTHR32552">
    <property type="entry name" value="FERRICHROME IRON RECEPTOR-RELATED"/>
    <property type="match status" value="1"/>
</dbReference>
<dbReference type="Gene3D" id="2.40.170.20">
    <property type="entry name" value="TonB-dependent receptor, beta-barrel domain"/>
    <property type="match status" value="1"/>
</dbReference>
<evidence type="ECO:0000259" key="15">
    <source>
        <dbReference type="Pfam" id="PF07715"/>
    </source>
</evidence>
<feature type="domain" description="TonB-dependent receptor plug" evidence="15">
    <location>
        <begin position="36"/>
        <end position="143"/>
    </location>
</feature>
<dbReference type="EMBL" id="JAQQKV010000002">
    <property type="protein sequence ID" value="MDC7676848.1"/>
    <property type="molecule type" value="Genomic_DNA"/>
</dbReference>
<sequence length="774" mass="83699">MTSVVAMAGAYAVPVYADTEDVTEVVVTAQKRAEPLATTPLSVAVVTGDQLRQAGAHDLKDLQSLTPSLIVTSTANEAQTTARLRGIGTVGDNPGLESSVGVVIDGVVRARTATAMSDLGEVERIEILKGPQSGLFGKGASAGLIQVVTKTPEWQARQALELTAGEQGTLGVAGYATGPLSDTVAGSLNLTYRSRDGQYKVHTGNGPRSDDRDNDQNYYSARGQLVFVPNDTVRVRVIGDYTKRDENCCAGVAIAKGATSAYIDLLAPDSGVAQTINVEGREVWSNRSTAQSLTDAGISVETTVRLSETVDLTSITAARHWDHTNGYDADFSTADIYYREPDGGFGNRFDTLSQELRIAGRTPKLDWMVGLYLSSEDLTRHDQYIYGPAYEPYLGLLLSAGANINRVSQLTGRPVGQSFVAGEGMNDVYNQKERNIALFTDNSWYVTQTVTATLGLRVNKQDKNLISRHTNSDGGVACAAAQSVNIGGVGTICQSFANPAFNNLSYGQSHEEEATTGSFRVKWQALPSLMTYVSYARGWKGAGYNLDREQTATFAADKDTSFAAETSESYEVGLKGRWLRGRLALDAAVFDQSFEDFQLNTFLGTSFLVKSIPELKSRGVEFETRYSIPSAGLKLWGGATFAEAQFGPQTVAGLPKLTNHRAAFAPKWSVTSGIDYQREVANWMLRANLTARYNSAYNTGSDLAAIKVQEAFTLLNGRLSLSKPDDSVAVELWGQNLTDETYYQVVFGAPFQSGTFNAFLCQPRTLGLTLRLRR</sequence>
<evidence type="ECO:0000256" key="7">
    <source>
        <dbReference type="ARBA" id="ARBA00023065"/>
    </source>
</evidence>
<feature type="domain" description="TonB-dependent receptor-like beta-barrel" evidence="14">
    <location>
        <begin position="321"/>
        <end position="737"/>
    </location>
</feature>
<proteinExistence type="inferred from homology"/>
<evidence type="ECO:0000259" key="14">
    <source>
        <dbReference type="Pfam" id="PF00593"/>
    </source>
</evidence>
<comment type="caution">
    <text evidence="16">The sequence shown here is derived from an EMBL/GenBank/DDBJ whole genome shotgun (WGS) entry which is preliminary data.</text>
</comment>
<comment type="subcellular location">
    <subcellularLocation>
        <location evidence="1 11">Cell outer membrane</location>
        <topology evidence="1 11">Multi-pass membrane protein</topology>
    </subcellularLocation>
</comment>
<dbReference type="InterPro" id="IPR039426">
    <property type="entry name" value="TonB-dep_rcpt-like"/>
</dbReference>
<evidence type="ECO:0000313" key="17">
    <source>
        <dbReference type="Proteomes" id="UP001218579"/>
    </source>
</evidence>
<dbReference type="Pfam" id="PF00593">
    <property type="entry name" value="TonB_dep_Rec_b-barrel"/>
    <property type="match status" value="1"/>
</dbReference>
<evidence type="ECO:0000256" key="5">
    <source>
        <dbReference type="ARBA" id="ARBA00022692"/>
    </source>
</evidence>
<evidence type="ECO:0000256" key="13">
    <source>
        <dbReference type="SAM" id="MobiDB-lite"/>
    </source>
</evidence>
<evidence type="ECO:0000256" key="9">
    <source>
        <dbReference type="ARBA" id="ARBA00023136"/>
    </source>
</evidence>
<keyword evidence="4" id="KW-0410">Iron transport</keyword>
<evidence type="ECO:0000256" key="3">
    <source>
        <dbReference type="ARBA" id="ARBA00022452"/>
    </source>
</evidence>
<evidence type="ECO:0000313" key="16">
    <source>
        <dbReference type="EMBL" id="MDC7676848.1"/>
    </source>
</evidence>
<name>A0ABT5HKT5_9CAUL</name>
<evidence type="ECO:0000256" key="1">
    <source>
        <dbReference type="ARBA" id="ARBA00004571"/>
    </source>
</evidence>
<dbReference type="SUPFAM" id="SSF56935">
    <property type="entry name" value="Porins"/>
    <property type="match status" value="1"/>
</dbReference>
<dbReference type="PANTHER" id="PTHR32552:SF81">
    <property type="entry name" value="TONB-DEPENDENT OUTER MEMBRANE RECEPTOR"/>
    <property type="match status" value="1"/>
</dbReference>
<keyword evidence="2 11" id="KW-0813">Transport</keyword>
<keyword evidence="17" id="KW-1185">Reference proteome</keyword>
<evidence type="ECO:0000256" key="10">
    <source>
        <dbReference type="ARBA" id="ARBA00023237"/>
    </source>
</evidence>
<keyword evidence="16" id="KW-0675">Receptor</keyword>
<keyword evidence="9 11" id="KW-0472">Membrane</keyword>
<dbReference type="PROSITE" id="PS52016">
    <property type="entry name" value="TONB_DEPENDENT_REC_3"/>
    <property type="match status" value="1"/>
</dbReference>
<evidence type="ECO:0000256" key="2">
    <source>
        <dbReference type="ARBA" id="ARBA00022448"/>
    </source>
</evidence>